<dbReference type="RefSeq" id="WP_214623194.1">
    <property type="nucleotide sequence ID" value="NZ_JAHGAW010000006.1"/>
</dbReference>
<keyword evidence="2" id="KW-0479">Metal-binding</keyword>
<dbReference type="InterPro" id="IPR011234">
    <property type="entry name" value="Fumarylacetoacetase-like_C"/>
</dbReference>
<comment type="similarity">
    <text evidence="1">Belongs to the FAH family.</text>
</comment>
<keyword evidence="4" id="KW-0378">Hydrolase</keyword>
<dbReference type="GO" id="GO:0016787">
    <property type="term" value="F:hydrolase activity"/>
    <property type="evidence" value="ECO:0007669"/>
    <property type="project" value="UniProtKB-KW"/>
</dbReference>
<dbReference type="EMBL" id="JAHGAW010000006">
    <property type="protein sequence ID" value="MBT2187335.1"/>
    <property type="molecule type" value="Genomic_DNA"/>
</dbReference>
<name>A0A9X1IRM3_9SPHN</name>
<dbReference type="Proteomes" id="UP001138757">
    <property type="component" value="Unassembled WGS sequence"/>
</dbReference>
<accession>A0A9X1IRM3</accession>
<keyword evidence="5" id="KW-1185">Reference proteome</keyword>
<evidence type="ECO:0000313" key="5">
    <source>
        <dbReference type="Proteomes" id="UP001138757"/>
    </source>
</evidence>
<dbReference type="GO" id="GO:0046872">
    <property type="term" value="F:metal ion binding"/>
    <property type="evidence" value="ECO:0007669"/>
    <property type="project" value="UniProtKB-KW"/>
</dbReference>
<dbReference type="InterPro" id="IPR051121">
    <property type="entry name" value="FAH"/>
</dbReference>
<dbReference type="FunFam" id="3.90.850.10:FF:000008">
    <property type="entry name" value="FAA hydrolase family protein"/>
    <property type="match status" value="1"/>
</dbReference>
<dbReference type="InterPro" id="IPR036663">
    <property type="entry name" value="Fumarylacetoacetase_C_sf"/>
</dbReference>
<evidence type="ECO:0000259" key="3">
    <source>
        <dbReference type="Pfam" id="PF01557"/>
    </source>
</evidence>
<gene>
    <name evidence="4" type="ORF">KK488_10300</name>
</gene>
<sequence>MKLVSFMAHGRAGWGMVEGDAVRDMSAALPGTPSLRTLLEQDGIPAAGKVAASAPLLAMETITLLPVIPDPAKIFCIGLNYVEHREETNNPTMTEPTIFVRFANSLTAHGMPIRHPAETDMLDYEAELAVIIGKGGRRISRAAAYDHVAGYACANDVSVRDWQRHTTQYTPGKNWPTSGPLGPWLVTRDEVGELAPLRISCRLNGETVQDAHLGDLIFDVPRLIEYISTFTELAPGDVIFTGTPGGVGAKRVPPLFMKPGDRVEVEIEKVGLLVNPVVQD</sequence>
<evidence type="ECO:0000256" key="1">
    <source>
        <dbReference type="ARBA" id="ARBA00010211"/>
    </source>
</evidence>
<evidence type="ECO:0000313" key="4">
    <source>
        <dbReference type="EMBL" id="MBT2187335.1"/>
    </source>
</evidence>
<dbReference type="PANTHER" id="PTHR42796">
    <property type="entry name" value="FUMARYLACETOACETATE HYDROLASE DOMAIN-CONTAINING PROTEIN 2A-RELATED"/>
    <property type="match status" value="1"/>
</dbReference>
<dbReference type="GO" id="GO:0044281">
    <property type="term" value="P:small molecule metabolic process"/>
    <property type="evidence" value="ECO:0007669"/>
    <property type="project" value="UniProtKB-ARBA"/>
</dbReference>
<feature type="domain" description="Fumarylacetoacetase-like C-terminal" evidence="3">
    <location>
        <begin position="73"/>
        <end position="278"/>
    </location>
</feature>
<dbReference type="AlphaFoldDB" id="A0A9X1IRM3"/>
<dbReference type="SUPFAM" id="SSF56529">
    <property type="entry name" value="FAH"/>
    <property type="match status" value="1"/>
</dbReference>
<evidence type="ECO:0000256" key="2">
    <source>
        <dbReference type="ARBA" id="ARBA00022723"/>
    </source>
</evidence>
<proteinExistence type="inferred from homology"/>
<protein>
    <submittedName>
        <fullName evidence="4">Fumarylacetoacetate hydrolase family protein</fullName>
    </submittedName>
</protein>
<organism evidence="4 5">
    <name type="scientific">Sphingobium nicotianae</name>
    <dbReference type="NCBI Taxonomy" id="2782607"/>
    <lineage>
        <taxon>Bacteria</taxon>
        <taxon>Pseudomonadati</taxon>
        <taxon>Pseudomonadota</taxon>
        <taxon>Alphaproteobacteria</taxon>
        <taxon>Sphingomonadales</taxon>
        <taxon>Sphingomonadaceae</taxon>
        <taxon>Sphingobium</taxon>
    </lineage>
</organism>
<comment type="caution">
    <text evidence="4">The sequence shown here is derived from an EMBL/GenBank/DDBJ whole genome shotgun (WGS) entry which is preliminary data.</text>
</comment>
<reference evidence="4" key="1">
    <citation type="submission" date="2021-05" db="EMBL/GenBank/DDBJ databases">
        <title>Genome of Sphingobium sp. strain.</title>
        <authorList>
            <person name="Fan R."/>
        </authorList>
    </citation>
    <scope>NUCLEOTIDE SEQUENCE</scope>
    <source>
        <strain evidence="4">H33</strain>
    </source>
</reference>
<dbReference type="Pfam" id="PF01557">
    <property type="entry name" value="FAA_hydrolase"/>
    <property type="match status" value="1"/>
</dbReference>
<dbReference type="PANTHER" id="PTHR42796:SF4">
    <property type="entry name" value="FUMARYLACETOACETATE HYDROLASE DOMAIN-CONTAINING PROTEIN 2A"/>
    <property type="match status" value="1"/>
</dbReference>
<dbReference type="Gene3D" id="3.90.850.10">
    <property type="entry name" value="Fumarylacetoacetase-like, C-terminal domain"/>
    <property type="match status" value="1"/>
</dbReference>